<feature type="chain" id="PRO_5043158371" evidence="3">
    <location>
        <begin position="30"/>
        <end position="168"/>
    </location>
</feature>
<keyword evidence="2 3" id="KW-0732">Signal</keyword>
<dbReference type="PaxDb" id="3218-PP1S25_23V6.1"/>
<dbReference type="RefSeq" id="XP_024369838.1">
    <property type="nucleotide sequence ID" value="XM_024514070.2"/>
</dbReference>
<dbReference type="Pfam" id="PF04885">
    <property type="entry name" value="Stig1"/>
    <property type="match status" value="1"/>
</dbReference>
<reference evidence="4 6" key="1">
    <citation type="journal article" date="2008" name="Science">
        <title>The Physcomitrella genome reveals evolutionary insights into the conquest of land by plants.</title>
        <authorList>
            <person name="Rensing S."/>
            <person name="Lang D."/>
            <person name="Zimmer A."/>
            <person name="Terry A."/>
            <person name="Salamov A."/>
            <person name="Shapiro H."/>
            <person name="Nishiyama T."/>
            <person name="Perroud P.-F."/>
            <person name="Lindquist E."/>
            <person name="Kamisugi Y."/>
            <person name="Tanahashi T."/>
            <person name="Sakakibara K."/>
            <person name="Fujita T."/>
            <person name="Oishi K."/>
            <person name="Shin-I T."/>
            <person name="Kuroki Y."/>
            <person name="Toyoda A."/>
            <person name="Suzuki Y."/>
            <person name="Hashimoto A."/>
            <person name="Yamaguchi K."/>
            <person name="Sugano A."/>
            <person name="Kohara Y."/>
            <person name="Fujiyama A."/>
            <person name="Anterola A."/>
            <person name="Aoki S."/>
            <person name="Ashton N."/>
            <person name="Barbazuk W.B."/>
            <person name="Barker E."/>
            <person name="Bennetzen J."/>
            <person name="Bezanilla M."/>
            <person name="Blankenship R."/>
            <person name="Cho S.H."/>
            <person name="Dutcher S."/>
            <person name="Estelle M."/>
            <person name="Fawcett J.A."/>
            <person name="Gundlach H."/>
            <person name="Hanada K."/>
            <person name="Heyl A."/>
            <person name="Hicks K.A."/>
            <person name="Hugh J."/>
            <person name="Lohr M."/>
            <person name="Mayer K."/>
            <person name="Melkozernov A."/>
            <person name="Murata T."/>
            <person name="Nelson D."/>
            <person name="Pils B."/>
            <person name="Prigge M."/>
            <person name="Reiss B."/>
            <person name="Renner T."/>
            <person name="Rombauts S."/>
            <person name="Rushton P."/>
            <person name="Sanderfoot A."/>
            <person name="Schween G."/>
            <person name="Shiu S.-H."/>
            <person name="Stueber K."/>
            <person name="Theodoulou F.L."/>
            <person name="Tu H."/>
            <person name="Van de Peer Y."/>
            <person name="Verrier P.J."/>
            <person name="Waters E."/>
            <person name="Wood A."/>
            <person name="Yang L."/>
            <person name="Cove D."/>
            <person name="Cuming A."/>
            <person name="Hasebe M."/>
            <person name="Lucas S."/>
            <person name="Mishler D.B."/>
            <person name="Reski R."/>
            <person name="Grigoriev I."/>
            <person name="Quatrano R.S."/>
            <person name="Boore J.L."/>
        </authorList>
    </citation>
    <scope>NUCLEOTIDE SEQUENCE [LARGE SCALE GENOMIC DNA]</scope>
    <source>
        <strain evidence="5 6">cv. Gransden 2004</strain>
    </source>
</reference>
<sequence>MKFSHCVTKSVLPLLVLMVASTLLSTGTAYPDEDGMPLRGRFSSTPFGQHIGRKLLNINFCVDVIRPRGSFPDYDCDRKLRFAKTPRCCVTNLNNRLCFDVSNLEDRCGSCTNKCRFGEKCCDGVCANLLTNNRHCGGCDKRCSNNQPCRFGMCGYGSQGHTKPPKHD</sequence>
<evidence type="ECO:0000256" key="1">
    <source>
        <dbReference type="ARBA" id="ARBA00006010"/>
    </source>
</evidence>
<name>A0A2K1KUC6_PHYPA</name>
<accession>A0A2K1KUC6</accession>
<evidence type="ECO:0000313" key="5">
    <source>
        <dbReference type="EnsemblPlants" id="PAC:32941013.CDS.1"/>
    </source>
</evidence>
<dbReference type="OMA" id="CDGVCAN"/>
<dbReference type="GeneID" id="112279537"/>
<gene>
    <name evidence="5" type="primary">LOC112279537</name>
    <name evidence="4" type="ORF">PHYPA_004386</name>
</gene>
<dbReference type="Gramene" id="Pp3c3_13600V3.1">
    <property type="protein sequence ID" value="PAC:32941013.CDS.1"/>
    <property type="gene ID" value="Pp3c3_13600"/>
</dbReference>
<evidence type="ECO:0000313" key="4">
    <source>
        <dbReference type="EMBL" id="PNR57392.1"/>
    </source>
</evidence>
<keyword evidence="6" id="KW-1185">Reference proteome</keyword>
<dbReference type="AlphaFoldDB" id="A0A2K1KUC6"/>
<evidence type="ECO:0000256" key="3">
    <source>
        <dbReference type="SAM" id="SignalP"/>
    </source>
</evidence>
<organism evidence="4">
    <name type="scientific">Physcomitrium patens</name>
    <name type="common">Spreading-leaved earth moss</name>
    <name type="synonym">Physcomitrella patens</name>
    <dbReference type="NCBI Taxonomy" id="3218"/>
    <lineage>
        <taxon>Eukaryota</taxon>
        <taxon>Viridiplantae</taxon>
        <taxon>Streptophyta</taxon>
        <taxon>Embryophyta</taxon>
        <taxon>Bryophyta</taxon>
        <taxon>Bryophytina</taxon>
        <taxon>Bryopsida</taxon>
        <taxon>Funariidae</taxon>
        <taxon>Funariales</taxon>
        <taxon>Funariaceae</taxon>
        <taxon>Physcomitrium</taxon>
    </lineage>
</organism>
<dbReference type="Gramene" id="Pp3c3_13600V3.2">
    <property type="protein sequence ID" value="PAC:32941014.CDS.1"/>
    <property type="gene ID" value="Pp3c3_13600"/>
</dbReference>
<evidence type="ECO:0000256" key="2">
    <source>
        <dbReference type="ARBA" id="ARBA00022729"/>
    </source>
</evidence>
<reference evidence="5" key="3">
    <citation type="submission" date="2020-12" db="UniProtKB">
        <authorList>
            <consortium name="EnsemblPlants"/>
        </authorList>
    </citation>
    <scope>IDENTIFICATION</scope>
</reference>
<dbReference type="Proteomes" id="UP000006727">
    <property type="component" value="Chromosome 3"/>
</dbReference>
<feature type="signal peptide" evidence="3">
    <location>
        <begin position="1"/>
        <end position="29"/>
    </location>
</feature>
<evidence type="ECO:0000313" key="6">
    <source>
        <dbReference type="Proteomes" id="UP000006727"/>
    </source>
</evidence>
<reference evidence="4 6" key="2">
    <citation type="journal article" date="2018" name="Plant J.">
        <title>The Physcomitrella patens chromosome-scale assembly reveals moss genome structure and evolution.</title>
        <authorList>
            <person name="Lang D."/>
            <person name="Ullrich K.K."/>
            <person name="Murat F."/>
            <person name="Fuchs J."/>
            <person name="Jenkins J."/>
            <person name="Haas F.B."/>
            <person name="Piednoel M."/>
            <person name="Gundlach H."/>
            <person name="Van Bel M."/>
            <person name="Meyberg R."/>
            <person name="Vives C."/>
            <person name="Morata J."/>
            <person name="Symeonidi A."/>
            <person name="Hiss M."/>
            <person name="Muchero W."/>
            <person name="Kamisugi Y."/>
            <person name="Saleh O."/>
            <person name="Blanc G."/>
            <person name="Decker E.L."/>
            <person name="van Gessel N."/>
            <person name="Grimwood J."/>
            <person name="Hayes R.D."/>
            <person name="Graham S.W."/>
            <person name="Gunter L.E."/>
            <person name="McDaniel S.F."/>
            <person name="Hoernstein S.N.W."/>
            <person name="Larsson A."/>
            <person name="Li F.W."/>
            <person name="Perroud P.F."/>
            <person name="Phillips J."/>
            <person name="Ranjan P."/>
            <person name="Rokshar D.S."/>
            <person name="Rothfels C.J."/>
            <person name="Schneider L."/>
            <person name="Shu S."/>
            <person name="Stevenson D.W."/>
            <person name="Thummler F."/>
            <person name="Tillich M."/>
            <person name="Villarreal Aguilar J.C."/>
            <person name="Widiez T."/>
            <person name="Wong G.K."/>
            <person name="Wymore A."/>
            <person name="Zhang Y."/>
            <person name="Zimmer A.D."/>
            <person name="Quatrano R.S."/>
            <person name="Mayer K.F.X."/>
            <person name="Goodstein D."/>
            <person name="Casacuberta J.M."/>
            <person name="Vandepoele K."/>
            <person name="Reski R."/>
            <person name="Cuming A.C."/>
            <person name="Tuskan G.A."/>
            <person name="Maumus F."/>
            <person name="Salse J."/>
            <person name="Schmutz J."/>
            <person name="Rensing S.A."/>
        </authorList>
    </citation>
    <scope>NUCLEOTIDE SEQUENCE [LARGE SCALE GENOMIC DNA]</scope>
    <source>
        <strain evidence="5 6">cv. Gransden 2004</strain>
    </source>
</reference>
<dbReference type="OrthoDB" id="5421723at2759"/>
<comment type="similarity">
    <text evidence="1">Belongs to the STIG1 family.</text>
</comment>
<dbReference type="InterPro" id="IPR006969">
    <property type="entry name" value="Stig-like"/>
</dbReference>
<dbReference type="EnsemblPlants" id="Pp3c3_13600V3.1">
    <property type="protein sequence ID" value="PAC:32941013.CDS.1"/>
    <property type="gene ID" value="Pp3c3_13600"/>
</dbReference>
<dbReference type="PANTHER" id="PTHR33227">
    <property type="entry name" value="STIGMA-SPECIFIC STIG1-LIKE PROTEIN 3"/>
    <property type="match status" value="1"/>
</dbReference>
<dbReference type="EMBL" id="ABEU02000003">
    <property type="protein sequence ID" value="PNR57392.1"/>
    <property type="molecule type" value="Genomic_DNA"/>
</dbReference>
<proteinExistence type="inferred from homology"/>
<dbReference type="EnsemblPlants" id="Pp3c3_13600V3.2">
    <property type="protein sequence ID" value="PAC:32941014.CDS.1"/>
    <property type="gene ID" value="Pp3c3_13600"/>
</dbReference>
<protein>
    <submittedName>
        <fullName evidence="4 5">Uncharacterized protein</fullName>
    </submittedName>
</protein>
<dbReference type="KEGG" id="ppp:112279537"/>
<dbReference type="PANTHER" id="PTHR33227:SF54">
    <property type="entry name" value="PROTEIN STIG1"/>
    <property type="match status" value="1"/>
</dbReference>